<dbReference type="InterPro" id="IPR013746">
    <property type="entry name" value="HMG_CoA_synt_C_dom"/>
</dbReference>
<keyword evidence="6" id="KW-1185">Reference proteome</keyword>
<evidence type="ECO:0000256" key="1">
    <source>
        <dbReference type="ARBA" id="ARBA00007061"/>
    </source>
</evidence>
<evidence type="ECO:0000313" key="5">
    <source>
        <dbReference type="EMBL" id="KAG9393790.1"/>
    </source>
</evidence>
<dbReference type="PANTHER" id="PTHR43323">
    <property type="entry name" value="3-HYDROXY-3-METHYLGLUTARYL COENZYME A SYNTHASE"/>
    <property type="match status" value="1"/>
</dbReference>
<dbReference type="CDD" id="cd00827">
    <property type="entry name" value="init_cond_enzymes"/>
    <property type="match status" value="1"/>
</dbReference>
<evidence type="ECO:0000256" key="2">
    <source>
        <dbReference type="ARBA" id="ARBA00022679"/>
    </source>
</evidence>
<feature type="domain" description="Hydroxymethylglutaryl-coenzyme A synthase C-terminal" evidence="4">
    <location>
        <begin position="281"/>
        <end position="349"/>
    </location>
</feature>
<feature type="domain" description="Hydroxymethylglutaryl-coenzyme A synthase N-terminal" evidence="3">
    <location>
        <begin position="19"/>
        <end position="189"/>
    </location>
</feature>
<feature type="domain" description="Hydroxymethylglutaryl-coenzyme A synthase C-terminal" evidence="4">
    <location>
        <begin position="201"/>
        <end position="269"/>
    </location>
</feature>
<dbReference type="OrthoDB" id="1269963at2759"/>
<protein>
    <submittedName>
        <fullName evidence="5">Hydroxymethyl-glutaryl-CoA lyase</fullName>
    </submittedName>
</protein>
<gene>
    <name evidence="5" type="ORF">J8273_4653</name>
</gene>
<name>A0A8J6E9T6_9EUKA</name>
<dbReference type="GO" id="GO:0006084">
    <property type="term" value="P:acetyl-CoA metabolic process"/>
    <property type="evidence" value="ECO:0007669"/>
    <property type="project" value="InterPro"/>
</dbReference>
<reference evidence="5" key="1">
    <citation type="submission" date="2021-05" db="EMBL/GenBank/DDBJ databases">
        <title>A free-living protist that lacks canonical eukaryotic 1 DNA replication and segregation systems.</title>
        <authorList>
            <person name="Salas-Leiva D.E."/>
            <person name="Tromer E.C."/>
            <person name="Curtis B.A."/>
            <person name="Jerlstrom-Hultqvist J."/>
            <person name="Kolisko M."/>
            <person name="Yi Z."/>
            <person name="Salas-Leiva J.S."/>
            <person name="Gallot-Lavallee L."/>
            <person name="Kops G.J.P.L."/>
            <person name="Archibald J.M."/>
            <person name="Simpson A.G.B."/>
            <person name="Roger A.J."/>
        </authorList>
    </citation>
    <scope>NUCLEOTIDE SEQUENCE</scope>
    <source>
        <strain evidence="5">BICM</strain>
    </source>
</reference>
<dbReference type="Pfam" id="PF08540">
    <property type="entry name" value="HMG_CoA_synt_C"/>
    <property type="match status" value="2"/>
</dbReference>
<dbReference type="GO" id="GO:0016829">
    <property type="term" value="F:lyase activity"/>
    <property type="evidence" value="ECO:0007669"/>
    <property type="project" value="UniProtKB-KW"/>
</dbReference>
<dbReference type="InterPro" id="IPR013528">
    <property type="entry name" value="HMG_CoA_synth_N"/>
</dbReference>
<dbReference type="GO" id="GO:0004421">
    <property type="term" value="F:hydroxymethylglutaryl-CoA synthase activity"/>
    <property type="evidence" value="ECO:0007669"/>
    <property type="project" value="InterPro"/>
</dbReference>
<sequence>MDVLAVREALGRNETKVRRNVGIVDMVLYVPPTYALVSDMEPLNPARSLEGLIIREMAVCGPEDDSVSLGLSATRKLLAKHPGIAPLIGFLHVGTESSVDKSKSISSFIRQLPELAEATNVGSCDHVHACYGGTDAFLACVKEMSSPFWDPAKRYGLVVATDIAVYQGEKAIPSGGAGAVCVLVGPDAPLIANPDPVYAGAHYWDFFKPHLGSEYPIVNGRESIDAYMANAADCYTRWADRTGLSLDDCARVVMHVPFGRQALKAMGKFIELHSERTGVELTEARAQELQSRLLPALRIPRRTGNSYTASVFTALMSTVLTGLRPGDRVLVYSYGSGHQGTMYTVTANPAAPADIEGPAGWAEWNRRETAWEEKWIGNTAPSGPRFAGIMVPGVLDLLRDLDGRTKVQVARPTDEEPLTIAHIDVLRRREQFVSTLEAQVAALEPTDLVTVAGGAMGLESDFVLGFVTAGFRRIYSTRSR</sequence>
<organism evidence="5 6">
    <name type="scientific">Carpediemonas membranifera</name>
    <dbReference type="NCBI Taxonomy" id="201153"/>
    <lineage>
        <taxon>Eukaryota</taxon>
        <taxon>Metamonada</taxon>
        <taxon>Carpediemonas-like organisms</taxon>
        <taxon>Carpediemonas</taxon>
    </lineage>
</organism>
<dbReference type="SUPFAM" id="SSF53901">
    <property type="entry name" value="Thiolase-like"/>
    <property type="match status" value="2"/>
</dbReference>
<keyword evidence="2" id="KW-0808">Transferase</keyword>
<accession>A0A8J6E9T6</accession>
<dbReference type="Proteomes" id="UP000717585">
    <property type="component" value="Unassembled WGS sequence"/>
</dbReference>
<keyword evidence="5" id="KW-0456">Lyase</keyword>
<dbReference type="Gene3D" id="3.40.47.10">
    <property type="match status" value="1"/>
</dbReference>
<evidence type="ECO:0000313" key="6">
    <source>
        <dbReference type="Proteomes" id="UP000717585"/>
    </source>
</evidence>
<dbReference type="PANTHER" id="PTHR43323:SF2">
    <property type="entry name" value="HYDROXYMETHYLGLUTARYL-COA SYNTHASE"/>
    <property type="match status" value="1"/>
</dbReference>
<dbReference type="GO" id="GO:0010142">
    <property type="term" value="P:farnesyl diphosphate biosynthetic process, mevalonate pathway"/>
    <property type="evidence" value="ECO:0007669"/>
    <property type="project" value="InterPro"/>
</dbReference>
<evidence type="ECO:0000259" key="3">
    <source>
        <dbReference type="Pfam" id="PF01154"/>
    </source>
</evidence>
<evidence type="ECO:0000259" key="4">
    <source>
        <dbReference type="Pfam" id="PF08540"/>
    </source>
</evidence>
<dbReference type="AlphaFoldDB" id="A0A8J6E9T6"/>
<dbReference type="Pfam" id="PF01154">
    <property type="entry name" value="HMG_CoA_synt_N"/>
    <property type="match status" value="1"/>
</dbReference>
<comment type="caution">
    <text evidence="5">The sequence shown here is derived from an EMBL/GenBank/DDBJ whole genome shotgun (WGS) entry which is preliminary data.</text>
</comment>
<dbReference type="InterPro" id="IPR016039">
    <property type="entry name" value="Thiolase-like"/>
</dbReference>
<comment type="similarity">
    <text evidence="1">Belongs to the thiolase-like superfamily. HMG-CoA synthase family.</text>
</comment>
<proteinExistence type="inferred from homology"/>
<dbReference type="EMBL" id="JAHDYR010000020">
    <property type="protein sequence ID" value="KAG9393790.1"/>
    <property type="molecule type" value="Genomic_DNA"/>
</dbReference>